<evidence type="ECO:0000256" key="2">
    <source>
        <dbReference type="ARBA" id="ARBA00023012"/>
    </source>
</evidence>
<dbReference type="STRING" id="317577.GCA_000419625_01073"/>
<dbReference type="Pfam" id="PF00072">
    <property type="entry name" value="Response_reg"/>
    <property type="match status" value="1"/>
</dbReference>
<dbReference type="EMBL" id="CP021081">
    <property type="protein sequence ID" value="ASN79684.1"/>
    <property type="molecule type" value="Genomic_DNA"/>
</dbReference>
<reference evidence="5 6" key="1">
    <citation type="submission" date="2017-05" db="EMBL/GenBank/DDBJ databases">
        <title>The complete genome sequence of Deinococcus ficus isolated from the rhizosphere of the Ficus religiosa L. in Taiwan.</title>
        <authorList>
            <person name="Wu K.-M."/>
            <person name="Liao T.-L."/>
            <person name="Liu Y.-M."/>
            <person name="Young C.-C."/>
            <person name="Tsai S.-F."/>
        </authorList>
    </citation>
    <scope>NUCLEOTIDE SEQUENCE [LARGE SCALE GENOMIC DNA]</scope>
    <source>
        <strain evidence="5 6">CC-FR2-10</strain>
    </source>
</reference>
<protein>
    <recommendedName>
        <fullName evidence="4">Response regulatory domain-containing protein</fullName>
    </recommendedName>
</protein>
<dbReference type="SMART" id="SM00448">
    <property type="entry name" value="REC"/>
    <property type="match status" value="1"/>
</dbReference>
<keyword evidence="6" id="KW-1185">Reference proteome</keyword>
<keyword evidence="1 3" id="KW-0597">Phosphoprotein</keyword>
<gene>
    <name evidence="5" type="ORF">DFI_00540</name>
</gene>
<accession>A0A221SSS3</accession>
<dbReference type="InterPro" id="IPR001789">
    <property type="entry name" value="Sig_transdc_resp-reg_receiver"/>
</dbReference>
<evidence type="ECO:0000256" key="1">
    <source>
        <dbReference type="ARBA" id="ARBA00022553"/>
    </source>
</evidence>
<organism evidence="5 6">
    <name type="scientific">Deinococcus ficus</name>
    <dbReference type="NCBI Taxonomy" id="317577"/>
    <lineage>
        <taxon>Bacteria</taxon>
        <taxon>Thermotogati</taxon>
        <taxon>Deinococcota</taxon>
        <taxon>Deinococci</taxon>
        <taxon>Deinococcales</taxon>
        <taxon>Deinococcaceae</taxon>
        <taxon>Deinococcus</taxon>
    </lineage>
</organism>
<sequence>MSGGPGRLPVLVVDDSAGTLTYLQRLLAPHVDVQLARTAPEALQVLSPGTALVVTDLHMPGPSGLELTAELRRRAPDVPVVMMTGVVDEFVQQEAAAAGARDVLRKPVTAAKLYPLLREYLGLTDLEVPPLEDDDLPPATTTHHPAMDLPGLLSGVRALGGVQAVTYYAADGARTVSSVGAPLPAELAGFVHAAGEAARGGAPFLGAAGGVRAVQVEYLDRVLLVVPVGDGLLAALTRDAASASTVKAWLRSAQFTLG</sequence>
<dbReference type="CDD" id="cd00156">
    <property type="entry name" value="REC"/>
    <property type="match status" value="1"/>
</dbReference>
<dbReference type="InterPro" id="IPR011006">
    <property type="entry name" value="CheY-like_superfamily"/>
</dbReference>
<proteinExistence type="predicted"/>
<dbReference type="PROSITE" id="PS50110">
    <property type="entry name" value="RESPONSE_REGULATORY"/>
    <property type="match status" value="1"/>
</dbReference>
<dbReference type="KEGG" id="dfc:DFI_00540"/>
<dbReference type="InterPro" id="IPR050595">
    <property type="entry name" value="Bact_response_regulator"/>
</dbReference>
<keyword evidence="2" id="KW-0902">Two-component regulatory system</keyword>
<evidence type="ECO:0000259" key="4">
    <source>
        <dbReference type="PROSITE" id="PS50110"/>
    </source>
</evidence>
<dbReference type="RefSeq" id="WP_081425867.1">
    <property type="nucleotide sequence ID" value="NZ_CP021081.1"/>
</dbReference>
<dbReference type="Proteomes" id="UP000259030">
    <property type="component" value="Chromosome"/>
</dbReference>
<dbReference type="SUPFAM" id="SSF103196">
    <property type="entry name" value="Roadblock/LC7 domain"/>
    <property type="match status" value="1"/>
</dbReference>
<dbReference type="Gene3D" id="3.40.50.2300">
    <property type="match status" value="1"/>
</dbReference>
<evidence type="ECO:0000313" key="5">
    <source>
        <dbReference type="EMBL" id="ASN79684.1"/>
    </source>
</evidence>
<dbReference type="GO" id="GO:0000160">
    <property type="term" value="P:phosphorelay signal transduction system"/>
    <property type="evidence" value="ECO:0007669"/>
    <property type="project" value="UniProtKB-KW"/>
</dbReference>
<evidence type="ECO:0000256" key="3">
    <source>
        <dbReference type="PROSITE-ProRule" id="PRU00169"/>
    </source>
</evidence>
<evidence type="ECO:0000313" key="6">
    <source>
        <dbReference type="Proteomes" id="UP000259030"/>
    </source>
</evidence>
<dbReference type="PANTHER" id="PTHR44591:SF14">
    <property type="entry name" value="PROTEIN PILG"/>
    <property type="match status" value="1"/>
</dbReference>
<dbReference type="PANTHER" id="PTHR44591">
    <property type="entry name" value="STRESS RESPONSE REGULATOR PROTEIN 1"/>
    <property type="match status" value="1"/>
</dbReference>
<dbReference type="AlphaFoldDB" id="A0A221SSS3"/>
<name>A0A221SSS3_9DEIO</name>
<feature type="modified residue" description="4-aspartylphosphate" evidence="3">
    <location>
        <position position="56"/>
    </location>
</feature>
<feature type="domain" description="Response regulatory" evidence="4">
    <location>
        <begin position="9"/>
        <end position="121"/>
    </location>
</feature>
<dbReference type="SUPFAM" id="SSF52172">
    <property type="entry name" value="CheY-like"/>
    <property type="match status" value="1"/>
</dbReference>